<gene>
    <name evidence="2" type="ORF">pdam_00010880</name>
</gene>
<organism evidence="2 3">
    <name type="scientific">Pocillopora damicornis</name>
    <name type="common">Cauliflower coral</name>
    <name type="synonym">Millepora damicornis</name>
    <dbReference type="NCBI Taxonomy" id="46731"/>
    <lineage>
        <taxon>Eukaryota</taxon>
        <taxon>Metazoa</taxon>
        <taxon>Cnidaria</taxon>
        <taxon>Anthozoa</taxon>
        <taxon>Hexacorallia</taxon>
        <taxon>Scleractinia</taxon>
        <taxon>Astrocoeniina</taxon>
        <taxon>Pocilloporidae</taxon>
        <taxon>Pocillopora</taxon>
    </lineage>
</organism>
<dbReference type="AlphaFoldDB" id="A0A3M6TMH8"/>
<accession>A0A3M6TMH8</accession>
<evidence type="ECO:0000313" key="2">
    <source>
        <dbReference type="EMBL" id="RMX42464.1"/>
    </source>
</evidence>
<feature type="coiled-coil region" evidence="1">
    <location>
        <begin position="85"/>
        <end position="112"/>
    </location>
</feature>
<dbReference type="EMBL" id="RCHS01003365">
    <property type="protein sequence ID" value="RMX42464.1"/>
    <property type="molecule type" value="Genomic_DNA"/>
</dbReference>
<keyword evidence="1" id="KW-0175">Coiled coil</keyword>
<reference evidence="2 3" key="1">
    <citation type="journal article" date="2018" name="Sci. Rep.">
        <title>Comparative analysis of the Pocillopora damicornis genome highlights role of immune system in coral evolution.</title>
        <authorList>
            <person name="Cunning R."/>
            <person name="Bay R.A."/>
            <person name="Gillette P."/>
            <person name="Baker A.C."/>
            <person name="Traylor-Knowles N."/>
        </authorList>
    </citation>
    <scope>NUCLEOTIDE SEQUENCE [LARGE SCALE GENOMIC DNA]</scope>
    <source>
        <strain evidence="2">RSMAS</strain>
        <tissue evidence="2">Whole animal</tissue>
    </source>
</reference>
<evidence type="ECO:0000256" key="1">
    <source>
        <dbReference type="SAM" id="Coils"/>
    </source>
</evidence>
<protein>
    <submittedName>
        <fullName evidence="2">Uncharacterized protein</fullName>
    </submittedName>
</protein>
<keyword evidence="3" id="KW-1185">Reference proteome</keyword>
<proteinExistence type="predicted"/>
<name>A0A3M6TMH8_POCDA</name>
<evidence type="ECO:0000313" key="3">
    <source>
        <dbReference type="Proteomes" id="UP000275408"/>
    </source>
</evidence>
<dbReference type="Proteomes" id="UP000275408">
    <property type="component" value="Unassembled WGS sequence"/>
</dbReference>
<comment type="caution">
    <text evidence="2">The sequence shown here is derived from an EMBL/GenBank/DDBJ whole genome shotgun (WGS) entry which is preliminary data.</text>
</comment>
<sequence>MYKSAEQEAEEMDKRDNLPKLDSVLMILMGKVCQKCNVPRIWRLNQALVKAKTQVGNRFKRFFSQWTSSKYSMWSFKIYYNELDSARLQNENSELRGQKRKLEDDLKEERCKIGKIGEKLKGSKGLH</sequence>